<evidence type="ECO:0000256" key="1">
    <source>
        <dbReference type="SAM" id="Phobius"/>
    </source>
</evidence>
<gene>
    <name evidence="2" type="ORF">McpCs1_16560</name>
</gene>
<comment type="caution">
    <text evidence="2">The sequence shown here is derived from an EMBL/GenBank/DDBJ whole genome shotgun (WGS) entry which is preliminary data.</text>
</comment>
<feature type="transmembrane region" description="Helical" evidence="1">
    <location>
        <begin position="45"/>
        <end position="67"/>
    </location>
</feature>
<dbReference type="PANTHER" id="PTHR34989">
    <property type="entry name" value="PROTEIN HDED"/>
    <property type="match status" value="1"/>
</dbReference>
<organism evidence="2 3">
    <name type="scientific">Methanorbis rubei</name>
    <dbReference type="NCBI Taxonomy" id="3028300"/>
    <lineage>
        <taxon>Archaea</taxon>
        <taxon>Methanobacteriati</taxon>
        <taxon>Methanobacteriota</taxon>
        <taxon>Stenosarchaea group</taxon>
        <taxon>Methanomicrobia</taxon>
        <taxon>Methanomicrobiales</taxon>
        <taxon>Methanocorpusculaceae</taxon>
        <taxon>Methanorbis</taxon>
    </lineage>
</organism>
<keyword evidence="1" id="KW-0472">Membrane</keyword>
<feature type="transmembrane region" description="Helical" evidence="1">
    <location>
        <begin position="74"/>
        <end position="92"/>
    </location>
</feature>
<dbReference type="PANTHER" id="PTHR34989:SF1">
    <property type="entry name" value="PROTEIN HDED"/>
    <property type="match status" value="1"/>
</dbReference>
<keyword evidence="3" id="KW-1185">Reference proteome</keyword>
<accession>A0AAE4MHC5</accession>
<dbReference type="EMBL" id="JAWDKB010000007">
    <property type="protein sequence ID" value="MDV0444254.1"/>
    <property type="molecule type" value="Genomic_DNA"/>
</dbReference>
<dbReference type="AlphaFoldDB" id="A0AAE4MHC5"/>
<dbReference type="Pfam" id="PF03729">
    <property type="entry name" value="DUF308"/>
    <property type="match status" value="2"/>
</dbReference>
<name>A0AAE4MHC5_9EURY</name>
<keyword evidence="1" id="KW-0812">Transmembrane</keyword>
<reference evidence="2 3" key="1">
    <citation type="submission" date="2023-06" db="EMBL/GenBank/DDBJ databases">
        <title>Genome sequence of Methancorpusculaceae sp. Cs1.</title>
        <authorList>
            <person name="Protasov E."/>
            <person name="Platt K."/>
            <person name="Poehlein A."/>
            <person name="Daniel R."/>
            <person name="Brune A."/>
        </authorList>
    </citation>
    <scope>NUCLEOTIDE SEQUENCE [LARGE SCALE GENOMIC DNA]</scope>
    <source>
        <strain evidence="2 3">Cs1</strain>
    </source>
</reference>
<protein>
    <recommendedName>
        <fullName evidence="4">Acid-resistance membrane protein</fullName>
    </recommendedName>
</protein>
<dbReference type="InterPro" id="IPR052712">
    <property type="entry name" value="Acid_resist_chaperone_HdeD"/>
</dbReference>
<dbReference type="GO" id="GO:0005886">
    <property type="term" value="C:plasma membrane"/>
    <property type="evidence" value="ECO:0007669"/>
    <property type="project" value="TreeGrafter"/>
</dbReference>
<keyword evidence="1" id="KW-1133">Transmembrane helix</keyword>
<feature type="transmembrane region" description="Helical" evidence="1">
    <location>
        <begin position="131"/>
        <end position="151"/>
    </location>
</feature>
<dbReference type="RefSeq" id="WP_338096752.1">
    <property type="nucleotide sequence ID" value="NZ_JAWDKB010000007.1"/>
</dbReference>
<sequence length="189" mass="20338">MTNIVVIEETLLPGAWKTLLLKGIVLLVLGIFCLAFPFAALNVSAYVIAILLLFVSVAALFSGFSAFGEPKATWWMILLGIIGIVISLISFVSPDTMIWIATVFIGIIALISGVTDVIFAFSRGLSWGQRILMLILGIIGIIIGLFFLLFPTEGAPVLALVLGILLVIAGIVSFVQAYLYKKEYAELTA</sequence>
<feature type="transmembrane region" description="Helical" evidence="1">
    <location>
        <begin position="98"/>
        <end position="119"/>
    </location>
</feature>
<feature type="transmembrane region" description="Helical" evidence="1">
    <location>
        <begin position="19"/>
        <end position="39"/>
    </location>
</feature>
<proteinExistence type="predicted"/>
<evidence type="ECO:0008006" key="4">
    <source>
        <dbReference type="Google" id="ProtNLM"/>
    </source>
</evidence>
<feature type="transmembrane region" description="Helical" evidence="1">
    <location>
        <begin position="157"/>
        <end position="180"/>
    </location>
</feature>
<dbReference type="InterPro" id="IPR005325">
    <property type="entry name" value="DUF308_memb"/>
</dbReference>
<dbReference type="Proteomes" id="UP001283212">
    <property type="component" value="Unassembled WGS sequence"/>
</dbReference>
<evidence type="ECO:0000313" key="3">
    <source>
        <dbReference type="Proteomes" id="UP001283212"/>
    </source>
</evidence>
<evidence type="ECO:0000313" key="2">
    <source>
        <dbReference type="EMBL" id="MDV0444254.1"/>
    </source>
</evidence>